<feature type="region of interest" description="Disordered" evidence="7">
    <location>
        <begin position="373"/>
        <end position="439"/>
    </location>
</feature>
<keyword evidence="4 6" id="KW-0067">ATP-binding</keyword>
<keyword evidence="1" id="KW-0808">Transferase</keyword>
<dbReference type="KEGG" id="trg:TRUGW13939_04994"/>
<evidence type="ECO:0000259" key="8">
    <source>
        <dbReference type="PROSITE" id="PS50011"/>
    </source>
</evidence>
<dbReference type="PANTHER" id="PTHR11042">
    <property type="entry name" value="EUKARYOTIC TRANSLATION INITIATION FACTOR 2-ALPHA KINASE EIF2-ALPHA KINASE -RELATED"/>
    <property type="match status" value="1"/>
</dbReference>
<dbReference type="Proteomes" id="UP000509510">
    <property type="component" value="Chromosome III"/>
</dbReference>
<organism evidence="9 10">
    <name type="scientific">Talaromyces rugulosus</name>
    <name type="common">Penicillium rugulosum</name>
    <dbReference type="NCBI Taxonomy" id="121627"/>
    <lineage>
        <taxon>Eukaryota</taxon>
        <taxon>Fungi</taxon>
        <taxon>Dikarya</taxon>
        <taxon>Ascomycota</taxon>
        <taxon>Pezizomycotina</taxon>
        <taxon>Eurotiomycetes</taxon>
        <taxon>Eurotiomycetidae</taxon>
        <taxon>Eurotiales</taxon>
        <taxon>Trichocomaceae</taxon>
        <taxon>Talaromyces</taxon>
        <taxon>Talaromyces sect. Islandici</taxon>
    </lineage>
</organism>
<proteinExistence type="inferred from homology"/>
<dbReference type="PANTHER" id="PTHR11042:SF195">
    <property type="entry name" value="KINASE, PUTATIVE (AFU_ORTHOLOGUE AFUA_2G16620)-RELATED"/>
    <property type="match status" value="1"/>
</dbReference>
<name>A0A7H8QV22_TALRU</name>
<evidence type="ECO:0000256" key="7">
    <source>
        <dbReference type="SAM" id="MobiDB-lite"/>
    </source>
</evidence>
<dbReference type="GO" id="GO:0005829">
    <property type="term" value="C:cytosol"/>
    <property type="evidence" value="ECO:0007669"/>
    <property type="project" value="TreeGrafter"/>
</dbReference>
<evidence type="ECO:0000313" key="9">
    <source>
        <dbReference type="EMBL" id="QKX57874.1"/>
    </source>
</evidence>
<dbReference type="SUPFAM" id="SSF56112">
    <property type="entry name" value="Protein kinase-like (PK-like)"/>
    <property type="match status" value="1"/>
</dbReference>
<feature type="compositionally biased region" description="Polar residues" evidence="7">
    <location>
        <begin position="400"/>
        <end position="427"/>
    </location>
</feature>
<keyword evidence="10" id="KW-1185">Reference proteome</keyword>
<dbReference type="PROSITE" id="PS00107">
    <property type="entry name" value="PROTEIN_KINASE_ATP"/>
    <property type="match status" value="1"/>
</dbReference>
<dbReference type="GO" id="GO:0005524">
    <property type="term" value="F:ATP binding"/>
    <property type="evidence" value="ECO:0007669"/>
    <property type="project" value="UniProtKB-UniRule"/>
</dbReference>
<dbReference type="GO" id="GO:1990625">
    <property type="term" value="P:negative regulation of cytoplasmic translational initiation in response to stress"/>
    <property type="evidence" value="ECO:0007669"/>
    <property type="project" value="TreeGrafter"/>
</dbReference>
<reference evidence="10" key="1">
    <citation type="submission" date="2020-06" db="EMBL/GenBank/DDBJ databases">
        <title>A chromosome-scale genome assembly of Talaromyces rugulosus W13939.</title>
        <authorList>
            <person name="Wang B."/>
            <person name="Guo L."/>
            <person name="Ye K."/>
            <person name="Wang L."/>
        </authorList>
    </citation>
    <scope>NUCLEOTIDE SEQUENCE [LARGE SCALE GENOMIC DNA]</scope>
    <source>
        <strain evidence="10">W13939</strain>
    </source>
</reference>
<feature type="region of interest" description="Disordered" evidence="7">
    <location>
        <begin position="444"/>
        <end position="463"/>
    </location>
</feature>
<dbReference type="InterPro" id="IPR011009">
    <property type="entry name" value="Kinase-like_dom_sf"/>
</dbReference>
<dbReference type="Gene3D" id="1.10.510.10">
    <property type="entry name" value="Transferase(Phosphotransferase) domain 1"/>
    <property type="match status" value="1"/>
</dbReference>
<dbReference type="GO" id="GO:0005634">
    <property type="term" value="C:nucleus"/>
    <property type="evidence" value="ECO:0007669"/>
    <property type="project" value="TreeGrafter"/>
</dbReference>
<dbReference type="InterPro" id="IPR008271">
    <property type="entry name" value="Ser/Thr_kinase_AS"/>
</dbReference>
<dbReference type="Gene3D" id="3.30.200.20">
    <property type="entry name" value="Phosphorylase Kinase, domain 1"/>
    <property type="match status" value="1"/>
</dbReference>
<dbReference type="RefSeq" id="XP_035344052.1">
    <property type="nucleotide sequence ID" value="XM_035488159.1"/>
</dbReference>
<comment type="similarity">
    <text evidence="5">Belongs to the protein kinase superfamily. Ser/Thr protein kinase family. GCN2 subfamily.</text>
</comment>
<dbReference type="Pfam" id="PF00069">
    <property type="entry name" value="Pkinase"/>
    <property type="match status" value="2"/>
</dbReference>
<feature type="domain" description="Protein kinase" evidence="8">
    <location>
        <begin position="277"/>
        <end position="750"/>
    </location>
</feature>
<dbReference type="OrthoDB" id="1405469at2759"/>
<keyword evidence="2 6" id="KW-0547">Nucleotide-binding</keyword>
<dbReference type="EMBL" id="CP055900">
    <property type="protein sequence ID" value="QKX57874.1"/>
    <property type="molecule type" value="Genomic_DNA"/>
</dbReference>
<dbReference type="PROSITE" id="PS50011">
    <property type="entry name" value="PROTEIN_KINASE_DOM"/>
    <property type="match status" value="1"/>
</dbReference>
<dbReference type="InterPro" id="IPR050339">
    <property type="entry name" value="CC_SR_Kinase"/>
</dbReference>
<dbReference type="GO" id="GO:0004694">
    <property type="term" value="F:eukaryotic translation initiation factor 2alpha kinase activity"/>
    <property type="evidence" value="ECO:0007669"/>
    <property type="project" value="TreeGrafter"/>
</dbReference>
<evidence type="ECO:0000256" key="3">
    <source>
        <dbReference type="ARBA" id="ARBA00022777"/>
    </source>
</evidence>
<dbReference type="InterPro" id="IPR000719">
    <property type="entry name" value="Prot_kinase_dom"/>
</dbReference>
<evidence type="ECO:0000313" key="10">
    <source>
        <dbReference type="Proteomes" id="UP000509510"/>
    </source>
</evidence>
<dbReference type="PROSITE" id="PS00108">
    <property type="entry name" value="PROTEIN_KINASE_ST"/>
    <property type="match status" value="1"/>
</dbReference>
<protein>
    <recommendedName>
        <fullName evidence="8">Protein kinase domain-containing protein</fullName>
    </recommendedName>
</protein>
<gene>
    <name evidence="9" type="ORF">TRUGW13939_04994</name>
</gene>
<feature type="region of interest" description="Disordered" evidence="7">
    <location>
        <begin position="173"/>
        <end position="198"/>
    </location>
</feature>
<sequence>MSMFRSAAEMSPSDPDSSSDEGAPVDNDNYMATDDAGPSSSHRQQVNEPDIDLENLLLEEEEQASLGNSGTLGGALDTDADGHAAVMTAALLEFFCHTRAMDFLNSKPKSLGRYTRESPEVQKLAKRMYQYKSQFLSKHGIIAGGIDTDDWEWVRKQYRDNLDVIGKASVDGMSRIGTPTIPESRPPSRGPFGSPQRMSASVTSLVQTSKNVPPSLVRTPSHDNAWDLQKLNQHPHSQGFVHFNNLLRSPQQSEPTAVKNSRASSVSDRVSRYAFEFVEVKLLGRGSFGQVFEAKHHVDGQNYAVKKIPLSKKRLEMLQQEGVHHLEHILKEIRTLARLDHKNVVRYFGAWVEENQVLIDTESETEIRIESIQEDPAEEDQSFGIVFGLSSNGGEDDSKSGSTPKHTASESGSHNHLTNDSSQNIAVSNGEEDDDVESVQRNFSLPEHGGFSHDHNSTWDGTDTNIFTRDDSEDVSNMKLSLRDDPQDQTVILHIQMSLHPLTLSKYLSPQNGIRNQNPSLSSPRHCFHILPSLRFFLGILSGVEYLHSKGIVHRDLKPANIFLSSRENEKGACHSCRQNNGHIVNMYRPRIGDFGLVADISHCTEPQFSHATTVQDNSRRFRHVGTEFYCPRKSQLNSTSTQQHARDEDTINEKLDVFALGVILFELTYRLDTRMERQLVLSGLTRGGLQDGVKIPRDFENKVDCGNTTLSNGMSVGQSLSQCIESMLHPDSRARFGCKDVRKYLQQLILMVEESSRW</sequence>
<dbReference type="InterPro" id="IPR017441">
    <property type="entry name" value="Protein_kinase_ATP_BS"/>
</dbReference>
<accession>A0A7H8QV22</accession>
<evidence type="ECO:0000256" key="6">
    <source>
        <dbReference type="PROSITE-ProRule" id="PRU10141"/>
    </source>
</evidence>
<evidence type="ECO:0000256" key="1">
    <source>
        <dbReference type="ARBA" id="ARBA00022679"/>
    </source>
</evidence>
<feature type="region of interest" description="Disordered" evidence="7">
    <location>
        <begin position="1"/>
        <end position="46"/>
    </location>
</feature>
<feature type="binding site" evidence="6">
    <location>
        <position position="307"/>
    </location>
    <ligand>
        <name>ATP</name>
        <dbReference type="ChEBI" id="CHEBI:30616"/>
    </ligand>
</feature>
<keyword evidence="3" id="KW-0418">Kinase</keyword>
<dbReference type="GeneID" id="55992492"/>
<dbReference type="SMART" id="SM00220">
    <property type="entry name" value="S_TKc"/>
    <property type="match status" value="1"/>
</dbReference>
<evidence type="ECO:0000256" key="4">
    <source>
        <dbReference type="ARBA" id="ARBA00022840"/>
    </source>
</evidence>
<evidence type="ECO:0000256" key="2">
    <source>
        <dbReference type="ARBA" id="ARBA00022741"/>
    </source>
</evidence>
<evidence type="ECO:0000256" key="5">
    <source>
        <dbReference type="ARBA" id="ARBA00037982"/>
    </source>
</evidence>
<dbReference type="AlphaFoldDB" id="A0A7H8QV22"/>